<name>A0A1R1QEC2_9BACI</name>
<dbReference type="AlphaFoldDB" id="A0A1R1QEC2"/>
<evidence type="ECO:0000313" key="11">
    <source>
        <dbReference type="Proteomes" id="UP000187367"/>
    </source>
</evidence>
<dbReference type="OrthoDB" id="2938865at2"/>
<dbReference type="RefSeq" id="WP_076762026.1">
    <property type="nucleotide sequence ID" value="NZ_JARMMI010000003.1"/>
</dbReference>
<evidence type="ECO:0000256" key="6">
    <source>
        <dbReference type="ARBA" id="ARBA00023289"/>
    </source>
</evidence>
<evidence type="ECO:0000256" key="1">
    <source>
        <dbReference type="ARBA" id="ARBA00004613"/>
    </source>
</evidence>
<keyword evidence="11" id="KW-1185">Reference proteome</keyword>
<keyword evidence="3" id="KW-0588">Pheromone</keyword>
<evidence type="ECO:0000256" key="8">
    <source>
        <dbReference type="ARBA" id="ARBA00029545"/>
    </source>
</evidence>
<reference evidence="10 11" key="1">
    <citation type="submission" date="2017-01" db="EMBL/GenBank/DDBJ databases">
        <title>Bacillus phylogenomics.</title>
        <authorList>
            <person name="Dunlap C."/>
        </authorList>
    </citation>
    <scope>NUCLEOTIDE SEQUENCE [LARGE SCALE GENOMIC DNA]</scope>
    <source>
        <strain evidence="10 11">NRRL B-41282</strain>
    </source>
</reference>
<dbReference type="GO" id="GO:0005576">
    <property type="term" value="C:extracellular region"/>
    <property type="evidence" value="ECO:0007669"/>
    <property type="project" value="UniProtKB-SubCell"/>
</dbReference>
<evidence type="ECO:0000256" key="9">
    <source>
        <dbReference type="ARBA" id="ARBA00030321"/>
    </source>
</evidence>
<organism evidence="10 11">
    <name type="scientific">Bacillus swezeyi</name>
    <dbReference type="NCBI Taxonomy" id="1925020"/>
    <lineage>
        <taxon>Bacteria</taxon>
        <taxon>Bacillati</taxon>
        <taxon>Bacillota</taxon>
        <taxon>Bacilli</taxon>
        <taxon>Bacillales</taxon>
        <taxon>Bacillaceae</taxon>
        <taxon>Bacillus</taxon>
    </lineage>
</organism>
<dbReference type="GO" id="GO:0005186">
    <property type="term" value="F:pheromone activity"/>
    <property type="evidence" value="ECO:0007669"/>
    <property type="project" value="UniProtKB-KW"/>
</dbReference>
<dbReference type="Proteomes" id="UP000187367">
    <property type="component" value="Unassembled WGS sequence"/>
</dbReference>
<keyword evidence="4" id="KW-0178">Competence</keyword>
<dbReference type="InterPro" id="IPR009233">
    <property type="entry name" value="Competence_ComX_Bacillus"/>
</dbReference>
<dbReference type="GO" id="GO:0030420">
    <property type="term" value="P:establishment of competence for transformation"/>
    <property type="evidence" value="ECO:0007669"/>
    <property type="project" value="UniProtKB-KW"/>
</dbReference>
<keyword evidence="6" id="KW-0636">Prenylation</keyword>
<evidence type="ECO:0000256" key="4">
    <source>
        <dbReference type="ARBA" id="ARBA00023287"/>
    </source>
</evidence>
<dbReference type="EMBL" id="MTJL01000034">
    <property type="protein sequence ID" value="OMI01775.1"/>
    <property type="molecule type" value="Genomic_DNA"/>
</dbReference>
<evidence type="ECO:0000256" key="2">
    <source>
        <dbReference type="ARBA" id="ARBA00022525"/>
    </source>
</evidence>
<accession>A0A1R1QEC2</accession>
<dbReference type="Pfam" id="PF05952">
    <property type="entry name" value="ComX"/>
    <property type="match status" value="1"/>
</dbReference>
<comment type="caution">
    <text evidence="10">The sequence shown here is derived from an EMBL/GenBank/DDBJ whole genome shotgun (WGS) entry which is preliminary data.</text>
</comment>
<sequence length="57" mass="6449">MQEIVSFLVQHPEVLEQVIAGKASLIGIDQDQVLSLIDGFKKLEAFGKGPTYWIYER</sequence>
<comment type="subcellular location">
    <subcellularLocation>
        <location evidence="1">Secreted</location>
    </subcellularLocation>
</comment>
<accession>A0A1R1RSI7</accession>
<proteinExistence type="predicted"/>
<evidence type="ECO:0000313" key="10">
    <source>
        <dbReference type="EMBL" id="OMI01775.1"/>
    </source>
</evidence>
<keyword evidence="5" id="KW-0449">Lipoprotein</keyword>
<comment type="subunit">
    <text evidence="7">Interacts directly with the sensor histidine kinase ComP and stimulates its activity.</text>
</comment>
<evidence type="ECO:0000256" key="3">
    <source>
        <dbReference type="ARBA" id="ARBA00023044"/>
    </source>
</evidence>
<gene>
    <name evidence="10" type="ORF">BW143_16730</name>
</gene>
<evidence type="ECO:0000256" key="7">
    <source>
        <dbReference type="ARBA" id="ARBA00029483"/>
    </source>
</evidence>
<protein>
    <recommendedName>
        <fullName evidence="8">ComX pheromone</fullName>
    </recommendedName>
    <alternativeName>
        <fullName evidence="9">Competence pheromone</fullName>
    </alternativeName>
</protein>
<evidence type="ECO:0000256" key="5">
    <source>
        <dbReference type="ARBA" id="ARBA00023288"/>
    </source>
</evidence>
<keyword evidence="2" id="KW-0964">Secreted</keyword>